<name>A0ABN8MJB5_9CNID</name>
<comment type="caution">
    <text evidence="9">The sequence shown here is derived from an EMBL/GenBank/DDBJ whole genome shotgun (WGS) entry which is preliminary data.</text>
</comment>
<feature type="domain" description="DUF4605" evidence="8">
    <location>
        <begin position="56"/>
        <end position="112"/>
    </location>
</feature>
<dbReference type="PANTHER" id="PTHR33690:SF3">
    <property type="entry name" value="UBIQUITIN-LIKE DOMAIN-CONTAINING PROTEIN"/>
    <property type="match status" value="1"/>
</dbReference>
<feature type="region of interest" description="Disordered" evidence="6">
    <location>
        <begin position="13"/>
        <end position="56"/>
    </location>
</feature>
<gene>
    <name evidence="9" type="ORF">PEVE_00036454</name>
</gene>
<keyword evidence="3 7" id="KW-0812">Transmembrane</keyword>
<evidence type="ECO:0000256" key="7">
    <source>
        <dbReference type="SAM" id="Phobius"/>
    </source>
</evidence>
<dbReference type="EMBL" id="CALNXI010000582">
    <property type="protein sequence ID" value="CAH3029601.1"/>
    <property type="molecule type" value="Genomic_DNA"/>
</dbReference>
<evidence type="ECO:0000256" key="4">
    <source>
        <dbReference type="ARBA" id="ARBA00022989"/>
    </source>
</evidence>
<evidence type="ECO:0000259" key="8">
    <source>
        <dbReference type="Pfam" id="PF15378"/>
    </source>
</evidence>
<evidence type="ECO:0000256" key="3">
    <source>
        <dbReference type="ARBA" id="ARBA00022692"/>
    </source>
</evidence>
<accession>A0ABN8MJB5</accession>
<proteinExistence type="inferred from homology"/>
<protein>
    <recommendedName>
        <fullName evidence="8">DUF4605 domain-containing protein</fullName>
    </recommendedName>
</protein>
<evidence type="ECO:0000256" key="6">
    <source>
        <dbReference type="SAM" id="MobiDB-lite"/>
    </source>
</evidence>
<feature type="compositionally biased region" description="Polar residues" evidence="6">
    <location>
        <begin position="39"/>
        <end position="51"/>
    </location>
</feature>
<dbReference type="InterPro" id="IPR052502">
    <property type="entry name" value="FAM241_domain"/>
</dbReference>
<feature type="compositionally biased region" description="Basic and acidic residues" evidence="6">
    <location>
        <begin position="13"/>
        <end position="29"/>
    </location>
</feature>
<keyword evidence="10" id="KW-1185">Reference proteome</keyword>
<keyword evidence="4 7" id="KW-1133">Transmembrane helix</keyword>
<evidence type="ECO:0000313" key="10">
    <source>
        <dbReference type="Proteomes" id="UP001159427"/>
    </source>
</evidence>
<keyword evidence="5 7" id="KW-0472">Membrane</keyword>
<comment type="subcellular location">
    <subcellularLocation>
        <location evidence="1">Membrane</location>
        <topology evidence="1">Single-pass membrane protein</topology>
    </subcellularLocation>
</comment>
<evidence type="ECO:0000256" key="5">
    <source>
        <dbReference type="ARBA" id="ARBA00023136"/>
    </source>
</evidence>
<feature type="transmembrane region" description="Helical" evidence="7">
    <location>
        <begin position="82"/>
        <end position="109"/>
    </location>
</feature>
<evidence type="ECO:0000256" key="2">
    <source>
        <dbReference type="ARBA" id="ARBA00006165"/>
    </source>
</evidence>
<sequence length="115" mass="13120">MVTIINGEIVADSDPRAQEYRNRGRRQERQQGQSQQQQWTYGTHDQQNPNGQEGGLFTQLNNRLLTAGFPRWNLGQYVVEPIMSVSLILALVLFGLRGVLLVGVVWFIMQQGRHV</sequence>
<evidence type="ECO:0000313" key="9">
    <source>
        <dbReference type="EMBL" id="CAH3029601.1"/>
    </source>
</evidence>
<dbReference type="Proteomes" id="UP001159427">
    <property type="component" value="Unassembled WGS sequence"/>
</dbReference>
<reference evidence="9 10" key="1">
    <citation type="submission" date="2022-05" db="EMBL/GenBank/DDBJ databases">
        <authorList>
            <consortium name="Genoscope - CEA"/>
            <person name="William W."/>
        </authorList>
    </citation>
    <scope>NUCLEOTIDE SEQUENCE [LARGE SCALE GENOMIC DNA]</scope>
</reference>
<dbReference type="Pfam" id="PF15378">
    <property type="entry name" value="DUF4605"/>
    <property type="match status" value="1"/>
</dbReference>
<organism evidence="9 10">
    <name type="scientific">Porites evermanni</name>
    <dbReference type="NCBI Taxonomy" id="104178"/>
    <lineage>
        <taxon>Eukaryota</taxon>
        <taxon>Metazoa</taxon>
        <taxon>Cnidaria</taxon>
        <taxon>Anthozoa</taxon>
        <taxon>Hexacorallia</taxon>
        <taxon>Scleractinia</taxon>
        <taxon>Fungiina</taxon>
        <taxon>Poritidae</taxon>
        <taxon>Porites</taxon>
    </lineage>
</organism>
<dbReference type="PANTHER" id="PTHR33690">
    <property type="entry name" value="DUF4605 DOMAIN-CONTAINING PROTEIN"/>
    <property type="match status" value="1"/>
</dbReference>
<dbReference type="InterPro" id="IPR027953">
    <property type="entry name" value="DUF4605"/>
</dbReference>
<comment type="similarity">
    <text evidence="2">Belongs to the FAM241 family.</text>
</comment>
<evidence type="ECO:0000256" key="1">
    <source>
        <dbReference type="ARBA" id="ARBA00004167"/>
    </source>
</evidence>